<protein>
    <recommendedName>
        <fullName evidence="2">Atos-like conserved domain-containing protein</fullName>
    </recommendedName>
</protein>
<dbReference type="Pfam" id="PF13889">
    <property type="entry name" value="Chromosome_seg"/>
    <property type="match status" value="1"/>
</dbReference>
<dbReference type="InterPro" id="IPR033473">
    <property type="entry name" value="Atos-like_C"/>
</dbReference>
<accession>A0AAV5A4R4</accession>
<dbReference type="EMBL" id="BPWL01000004">
    <property type="protein sequence ID" value="GJJ09614.1"/>
    <property type="molecule type" value="Genomic_DNA"/>
</dbReference>
<dbReference type="Pfam" id="PF13915">
    <property type="entry name" value="DUF4210"/>
    <property type="match status" value="1"/>
</dbReference>
<feature type="region of interest" description="Disordered" evidence="1">
    <location>
        <begin position="377"/>
        <end position="400"/>
    </location>
</feature>
<evidence type="ECO:0000313" key="4">
    <source>
        <dbReference type="Proteomes" id="UP001050691"/>
    </source>
</evidence>
<feature type="domain" description="Atos-like conserved" evidence="2">
    <location>
        <begin position="99"/>
        <end position="159"/>
    </location>
</feature>
<sequence length="400" mass="44086">MPPFSPFSGRGLSPHDSMQRTTNPSPLARELNIEALRLTPIETSSLTPDDPNAHNASGPSSGASSPSLSRSSSSRRRRRFSHRTSDDISAATSPIVSPLFGSYKHSLLSGRMSGPGSPPSLFTLTLSIKSLPPFRNFFVPPKVHIPFQACFYDLSGPWVGSVDLDDAPQLQTKMFLAEGGYRVPPKGQVQLVIKNQLGTVMKVLVLPYDLTDMPLGTQAPIRRLWYGEATNDPHQSDPSPQQDKDKDDDKDKDKDKEDQPIKEVIRYAVHLKFVCPPARSSSQRPRAHSAGQTSAHRSTFSKFGMTSISSNIEPDTVESDEGEISSHSANEGFLGLGTSRRKFTRSSSMTATDPRKIFLAGELRLVFASRIPDEEEMVRAENDEGHDKYYDWEPVNASDT</sequence>
<dbReference type="InterPro" id="IPR051506">
    <property type="entry name" value="ATOS_Transcription_Regulators"/>
</dbReference>
<dbReference type="Proteomes" id="UP001050691">
    <property type="component" value="Unassembled WGS sequence"/>
</dbReference>
<feature type="region of interest" description="Disordered" evidence="1">
    <location>
        <begin position="229"/>
        <end position="261"/>
    </location>
</feature>
<evidence type="ECO:0000259" key="2">
    <source>
        <dbReference type="SMART" id="SM01177"/>
    </source>
</evidence>
<evidence type="ECO:0000313" key="3">
    <source>
        <dbReference type="EMBL" id="GJJ09614.1"/>
    </source>
</evidence>
<feature type="compositionally biased region" description="Low complexity" evidence="1">
    <location>
        <begin position="232"/>
        <end position="241"/>
    </location>
</feature>
<evidence type="ECO:0000256" key="1">
    <source>
        <dbReference type="SAM" id="MobiDB-lite"/>
    </source>
</evidence>
<dbReference type="PANTHER" id="PTHR13199:SF11">
    <property type="entry name" value="PROTEIN ATOSSA"/>
    <property type="match status" value="1"/>
</dbReference>
<dbReference type="PANTHER" id="PTHR13199">
    <property type="entry name" value="GH03947P"/>
    <property type="match status" value="1"/>
</dbReference>
<feature type="compositionally biased region" description="Basic and acidic residues" evidence="1">
    <location>
        <begin position="377"/>
        <end position="391"/>
    </location>
</feature>
<dbReference type="AlphaFoldDB" id="A0AAV5A4R4"/>
<comment type="caution">
    <text evidence="3">The sequence shown here is derived from an EMBL/GenBank/DDBJ whole genome shotgun (WGS) entry which is preliminary data.</text>
</comment>
<feature type="region of interest" description="Disordered" evidence="1">
    <location>
        <begin position="278"/>
        <end position="333"/>
    </location>
</feature>
<feature type="compositionally biased region" description="Basic residues" evidence="1">
    <location>
        <begin position="73"/>
        <end position="82"/>
    </location>
</feature>
<feature type="region of interest" description="Disordered" evidence="1">
    <location>
        <begin position="1"/>
        <end position="88"/>
    </location>
</feature>
<keyword evidence="4" id="KW-1185">Reference proteome</keyword>
<feature type="compositionally biased region" description="Polar residues" evidence="1">
    <location>
        <begin position="279"/>
        <end position="313"/>
    </location>
</feature>
<dbReference type="SMART" id="SM01177">
    <property type="entry name" value="DUF4210"/>
    <property type="match status" value="1"/>
</dbReference>
<gene>
    <name evidence="3" type="ORF">Clacol_003837</name>
</gene>
<feature type="compositionally biased region" description="Basic and acidic residues" evidence="1">
    <location>
        <begin position="242"/>
        <end position="261"/>
    </location>
</feature>
<name>A0AAV5A4R4_9AGAM</name>
<proteinExistence type="predicted"/>
<dbReference type="InterPro" id="IPR025261">
    <property type="entry name" value="Atos-like_cons_dom"/>
</dbReference>
<reference evidence="3" key="1">
    <citation type="submission" date="2021-10" db="EMBL/GenBank/DDBJ databases">
        <title>De novo Genome Assembly of Clathrus columnatus (Basidiomycota, Fungi) Using Illumina and Nanopore Sequence Data.</title>
        <authorList>
            <person name="Ogiso-Tanaka E."/>
            <person name="Itagaki H."/>
            <person name="Hosoya T."/>
            <person name="Hosaka K."/>
        </authorList>
    </citation>
    <scope>NUCLEOTIDE SEQUENCE</scope>
    <source>
        <strain evidence="3">MO-923</strain>
    </source>
</reference>
<feature type="compositionally biased region" description="Low complexity" evidence="1">
    <location>
        <begin position="60"/>
        <end position="72"/>
    </location>
</feature>
<organism evidence="3 4">
    <name type="scientific">Clathrus columnatus</name>
    <dbReference type="NCBI Taxonomy" id="1419009"/>
    <lineage>
        <taxon>Eukaryota</taxon>
        <taxon>Fungi</taxon>
        <taxon>Dikarya</taxon>
        <taxon>Basidiomycota</taxon>
        <taxon>Agaricomycotina</taxon>
        <taxon>Agaricomycetes</taxon>
        <taxon>Phallomycetidae</taxon>
        <taxon>Phallales</taxon>
        <taxon>Clathraceae</taxon>
        <taxon>Clathrus</taxon>
    </lineage>
</organism>